<reference evidence="4 5" key="1">
    <citation type="submission" date="2018-03" db="EMBL/GenBank/DDBJ databases">
        <title>Draft Genome Sequences of the Obligatory Marine Myxobacteria Enhygromyxa salina SWB007.</title>
        <authorList>
            <person name="Poehlein A."/>
            <person name="Moghaddam J.A."/>
            <person name="Harms H."/>
            <person name="Alanjari M."/>
            <person name="Koenig G.M."/>
            <person name="Daniel R."/>
            <person name="Schaeberle T.F."/>
        </authorList>
    </citation>
    <scope>NUCLEOTIDE SEQUENCE [LARGE SCALE GENOMIC DNA]</scope>
    <source>
        <strain evidence="4 5">SWB007</strain>
    </source>
</reference>
<protein>
    <recommendedName>
        <fullName evidence="6">Cellulose-binding domain protein</fullName>
    </recommendedName>
</protein>
<proteinExistence type="predicted"/>
<dbReference type="RefSeq" id="WP_106087623.1">
    <property type="nucleotide sequence ID" value="NZ_PVNL01000013.1"/>
</dbReference>
<sequence>MSVLVLLAAVGCGQDDSGGSAEQASETVADGETVGDGDGDGDPGDGDGDEPSEPSGNALDQDELFTCNGEPAMPPADIRLLDRFEWTRNVGSWHGTNLDKNPLYPRPEHRYSSYFADEALDPSVLSLYLDVVSGAGNAWTKPHTYDSNAILTVTDDPETKCFFDDADPLPECVRYFVGRLLERGTMYRPASEAQVDALEEFAQAALGDELGIDTRPATIKKIAAAAWMTADALHRTELGDGNRGALDEHGRVRLTDWELAQAMAYALGRTAPGAPAVRRKHLYWSKGDVDGYLSGFADAATDGSITDPEVVAALVGEYFGGLDDARVDLYLERGDERDWENRGEYWMAMGIRSFFREWLDYGEIAAQPPKVEVAATSAWAGQAVENSYHNLVNSSNGYENNLVEHLDDMIARILAADEDVFATLLTSRMFYTPATAGYQEGESTVWKSTSEMNRVYNVAGVTERTREARWIELPALERAGVLTHPAWLGAHALSFENDPNLVHRGKWIREELLCLDVPELPLSVDAALSDESRDQSARQRISEQLDADPYCAGCHQYMNPLGYPFEIYNHAGFVRIEDHGAAPNGSSVLANMPSPELEGPVGSAIDLSERLASSPYAKRCFIRQSFRYFAGREETQADACTMVALEHAYDDSGGSFAALLVALFNSDSFQYRVPN</sequence>
<accession>A0A2S9YXH6</accession>
<dbReference type="OrthoDB" id="221599at2"/>
<dbReference type="AlphaFoldDB" id="A0A2S9YXH6"/>
<gene>
    <name evidence="4" type="ORF">ENSA7_05390</name>
</gene>
<feature type="compositionally biased region" description="Acidic residues" evidence="1">
    <location>
        <begin position="33"/>
        <end position="52"/>
    </location>
</feature>
<comment type="caution">
    <text evidence="4">The sequence shown here is derived from an EMBL/GenBank/DDBJ whole genome shotgun (WGS) entry which is preliminary data.</text>
</comment>
<dbReference type="EMBL" id="PVNL01000013">
    <property type="protein sequence ID" value="PRQ09784.1"/>
    <property type="molecule type" value="Genomic_DNA"/>
</dbReference>
<evidence type="ECO:0008006" key="6">
    <source>
        <dbReference type="Google" id="ProtNLM"/>
    </source>
</evidence>
<feature type="domain" description="DUF1588" evidence="3">
    <location>
        <begin position="478"/>
        <end position="577"/>
    </location>
</feature>
<dbReference type="Pfam" id="PF07627">
    <property type="entry name" value="PSCyt3"/>
    <property type="match status" value="1"/>
</dbReference>
<dbReference type="InterPro" id="IPR011478">
    <property type="entry name" value="DUF1585"/>
</dbReference>
<evidence type="ECO:0000313" key="5">
    <source>
        <dbReference type="Proteomes" id="UP000238823"/>
    </source>
</evidence>
<dbReference type="Pfam" id="PF07624">
    <property type="entry name" value="PSD2"/>
    <property type="match status" value="1"/>
</dbReference>
<dbReference type="InterPro" id="IPR013039">
    <property type="entry name" value="DUF1588"/>
</dbReference>
<dbReference type="Proteomes" id="UP000238823">
    <property type="component" value="Unassembled WGS sequence"/>
</dbReference>
<evidence type="ECO:0000259" key="2">
    <source>
        <dbReference type="Pfam" id="PF07624"/>
    </source>
</evidence>
<name>A0A2S9YXH6_9BACT</name>
<feature type="region of interest" description="Disordered" evidence="1">
    <location>
        <begin position="12"/>
        <end position="71"/>
    </location>
</feature>
<organism evidence="4 5">
    <name type="scientific">Enhygromyxa salina</name>
    <dbReference type="NCBI Taxonomy" id="215803"/>
    <lineage>
        <taxon>Bacteria</taxon>
        <taxon>Pseudomonadati</taxon>
        <taxon>Myxococcota</taxon>
        <taxon>Polyangia</taxon>
        <taxon>Nannocystales</taxon>
        <taxon>Nannocystaceae</taxon>
        <taxon>Enhygromyxa</taxon>
    </lineage>
</organism>
<evidence type="ECO:0000256" key="1">
    <source>
        <dbReference type="SAM" id="MobiDB-lite"/>
    </source>
</evidence>
<feature type="domain" description="DUF1585" evidence="2">
    <location>
        <begin position="603"/>
        <end position="669"/>
    </location>
</feature>
<evidence type="ECO:0000259" key="3">
    <source>
        <dbReference type="Pfam" id="PF07627"/>
    </source>
</evidence>
<evidence type="ECO:0000313" key="4">
    <source>
        <dbReference type="EMBL" id="PRQ09784.1"/>
    </source>
</evidence>